<gene>
    <name evidence="1" type="ORF">K3174_00315</name>
</gene>
<keyword evidence="2" id="KW-1185">Reference proteome</keyword>
<proteinExistence type="predicted"/>
<protein>
    <submittedName>
        <fullName evidence="1">Uncharacterized protein</fullName>
    </submittedName>
</protein>
<comment type="caution">
    <text evidence="1">The sequence shown here is derived from an EMBL/GenBank/DDBJ whole genome shotgun (WGS) entry which is preliminary data.</text>
</comment>
<dbReference type="RefSeq" id="WP_221554854.1">
    <property type="nucleotide sequence ID" value="NZ_JAIGNO010000001.1"/>
</dbReference>
<dbReference type="EMBL" id="JAIGNO010000001">
    <property type="protein sequence ID" value="MBX7480959.1"/>
    <property type="molecule type" value="Genomic_DNA"/>
</dbReference>
<name>A0ABS7J508_9SPHN</name>
<reference evidence="1 2" key="1">
    <citation type="submission" date="2021-08" db="EMBL/GenBank/DDBJ databases">
        <title>Comparative Genomics Analysis of the Genus Qipengyuania Reveals Extensive Genetic Diversity and Metabolic Versatility, Including the Description of Fifteen Novel Species.</title>
        <authorList>
            <person name="Liu Y."/>
        </authorList>
    </citation>
    <scope>NUCLEOTIDE SEQUENCE [LARGE SCALE GENOMIC DNA]</scope>
    <source>
        <strain evidence="1 2">6D47A</strain>
    </source>
</reference>
<sequence>MSAFDRAYNAVKTVMLSNEKFDRLEEELRALGQDVSSLAYSHAELAQRVARIEGFVEGAAAAGAARQPRIESQ</sequence>
<accession>A0ABS7J508</accession>
<evidence type="ECO:0000313" key="2">
    <source>
        <dbReference type="Proteomes" id="UP000755104"/>
    </source>
</evidence>
<evidence type="ECO:0000313" key="1">
    <source>
        <dbReference type="EMBL" id="MBX7480959.1"/>
    </source>
</evidence>
<organism evidence="1 2">
    <name type="scientific">Qipengyuania qiaonensis</name>
    <dbReference type="NCBI Taxonomy" id="2867240"/>
    <lineage>
        <taxon>Bacteria</taxon>
        <taxon>Pseudomonadati</taxon>
        <taxon>Pseudomonadota</taxon>
        <taxon>Alphaproteobacteria</taxon>
        <taxon>Sphingomonadales</taxon>
        <taxon>Erythrobacteraceae</taxon>
        <taxon>Qipengyuania</taxon>
    </lineage>
</organism>
<dbReference type="Proteomes" id="UP000755104">
    <property type="component" value="Unassembled WGS sequence"/>
</dbReference>